<dbReference type="InterPro" id="IPR000067">
    <property type="entry name" value="FlgMring_FliF"/>
</dbReference>
<feature type="domain" description="Flagellar M-ring C-terminal" evidence="13">
    <location>
        <begin position="257"/>
        <end position="399"/>
    </location>
</feature>
<reference evidence="14 15" key="1">
    <citation type="journal article" date="2016" name="Int. J. Syst. Evol. Microbiol.">
        <title>Oceanobacillus halophilus sp. nov., a novel moderately halophilic bacterium from a hypersaline lake.</title>
        <authorList>
            <person name="Amoozegar M.A."/>
            <person name="Bagheri M."/>
            <person name="Makhdoumi A."/>
            <person name="Nikou M.M."/>
            <person name="Fazeli S.A.S."/>
            <person name="Schumann P."/>
            <person name="Sproer C."/>
            <person name="Sanchez-Porro C."/>
            <person name="Ventosa A."/>
        </authorList>
    </citation>
    <scope>NUCLEOTIDE SEQUENCE [LARGE SCALE GENOMIC DNA]</scope>
    <source>
        <strain evidence="14 15">DSM 23996</strain>
    </source>
</reference>
<feature type="domain" description="Flagellar M-ring N-terminal" evidence="12">
    <location>
        <begin position="46"/>
        <end position="220"/>
    </location>
</feature>
<dbReference type="Pfam" id="PF01514">
    <property type="entry name" value="YscJ_FliF"/>
    <property type="match status" value="1"/>
</dbReference>
<dbReference type="Proteomes" id="UP000269301">
    <property type="component" value="Unassembled WGS sequence"/>
</dbReference>
<keyword evidence="4" id="KW-1003">Cell membrane</keyword>
<evidence type="ECO:0000313" key="14">
    <source>
        <dbReference type="EMBL" id="RKQ37481.1"/>
    </source>
</evidence>
<feature type="region of interest" description="Disordered" evidence="10">
    <location>
        <begin position="314"/>
        <end position="338"/>
    </location>
</feature>
<keyword evidence="5 11" id="KW-0812">Transmembrane</keyword>
<dbReference type="NCBIfam" id="TIGR00206">
    <property type="entry name" value="fliF"/>
    <property type="match status" value="1"/>
</dbReference>
<dbReference type="PRINTS" id="PR01009">
    <property type="entry name" value="FLGMRINGFLIF"/>
</dbReference>
<name>A0A495ABU4_9BACI</name>
<gene>
    <name evidence="14" type="primary">fliF</name>
    <name evidence="14" type="ORF">D8M06_01355</name>
</gene>
<evidence type="ECO:0000256" key="8">
    <source>
        <dbReference type="ARBA" id="ARBA00023143"/>
    </source>
</evidence>
<evidence type="ECO:0000256" key="1">
    <source>
        <dbReference type="ARBA" id="ARBA00004117"/>
    </source>
</evidence>
<dbReference type="Pfam" id="PF08345">
    <property type="entry name" value="YscJ_FliF_C"/>
    <property type="match status" value="1"/>
</dbReference>
<evidence type="ECO:0000256" key="2">
    <source>
        <dbReference type="ARBA" id="ARBA00004651"/>
    </source>
</evidence>
<proteinExistence type="inferred from homology"/>
<dbReference type="InterPro" id="IPR043427">
    <property type="entry name" value="YscJ/FliF"/>
</dbReference>
<dbReference type="EMBL" id="RBZP01000001">
    <property type="protein sequence ID" value="RKQ37481.1"/>
    <property type="molecule type" value="Genomic_DNA"/>
</dbReference>
<dbReference type="InterPro" id="IPR006182">
    <property type="entry name" value="FliF_N_dom"/>
</dbReference>
<comment type="subcellular location">
    <subcellularLocation>
        <location evidence="1 9">Bacterial flagellum basal body</location>
    </subcellularLocation>
    <subcellularLocation>
        <location evidence="2">Cell membrane</location>
        <topology evidence="2">Multi-pass membrane protein</topology>
    </subcellularLocation>
</comment>
<dbReference type="OrthoDB" id="9807026at2"/>
<dbReference type="InterPro" id="IPR013556">
    <property type="entry name" value="Flag_M-ring_C"/>
</dbReference>
<evidence type="ECO:0000259" key="12">
    <source>
        <dbReference type="Pfam" id="PF01514"/>
    </source>
</evidence>
<evidence type="ECO:0000256" key="9">
    <source>
        <dbReference type="PIRNR" id="PIRNR004862"/>
    </source>
</evidence>
<dbReference type="RefSeq" id="WP_121202562.1">
    <property type="nucleotide sequence ID" value="NZ_RBZP01000001.1"/>
</dbReference>
<keyword evidence="15" id="KW-1185">Reference proteome</keyword>
<feature type="transmembrane region" description="Helical" evidence="11">
    <location>
        <begin position="25"/>
        <end position="44"/>
    </location>
</feature>
<keyword evidence="6 11" id="KW-1133">Transmembrane helix</keyword>
<evidence type="ECO:0000256" key="3">
    <source>
        <dbReference type="ARBA" id="ARBA00007971"/>
    </source>
</evidence>
<keyword evidence="14" id="KW-0966">Cell projection</keyword>
<keyword evidence="14" id="KW-0282">Flagellum</keyword>
<comment type="function">
    <text evidence="9">The M ring may be actively involved in energy transduction.</text>
</comment>
<dbReference type="InterPro" id="IPR045851">
    <property type="entry name" value="AMP-bd_C_sf"/>
</dbReference>
<dbReference type="PIRSF" id="PIRSF004862">
    <property type="entry name" value="FliF"/>
    <property type="match status" value="1"/>
</dbReference>
<evidence type="ECO:0000256" key="10">
    <source>
        <dbReference type="SAM" id="MobiDB-lite"/>
    </source>
</evidence>
<accession>A0A495ABU4</accession>
<evidence type="ECO:0000313" key="15">
    <source>
        <dbReference type="Proteomes" id="UP000269301"/>
    </source>
</evidence>
<evidence type="ECO:0000256" key="5">
    <source>
        <dbReference type="ARBA" id="ARBA00022692"/>
    </source>
</evidence>
<protein>
    <recommendedName>
        <fullName evidence="9">Flagellar M-ring protein</fullName>
    </recommendedName>
</protein>
<dbReference type="AlphaFoldDB" id="A0A495ABU4"/>
<dbReference type="PANTHER" id="PTHR30046:SF0">
    <property type="entry name" value="FLAGELLAR M-RING PROTEIN"/>
    <property type="match status" value="1"/>
</dbReference>
<evidence type="ECO:0000256" key="4">
    <source>
        <dbReference type="ARBA" id="ARBA00022475"/>
    </source>
</evidence>
<dbReference type="GO" id="GO:0005886">
    <property type="term" value="C:plasma membrane"/>
    <property type="evidence" value="ECO:0007669"/>
    <property type="project" value="UniProtKB-SubCell"/>
</dbReference>
<dbReference type="Gene3D" id="3.30.300.30">
    <property type="match status" value="1"/>
</dbReference>
<dbReference type="GO" id="GO:0009431">
    <property type="term" value="C:bacterial-type flagellum basal body, MS ring"/>
    <property type="evidence" value="ECO:0007669"/>
    <property type="project" value="InterPro"/>
</dbReference>
<dbReference type="PANTHER" id="PTHR30046">
    <property type="entry name" value="FLAGELLAR M-RING PROTEIN"/>
    <property type="match status" value="1"/>
</dbReference>
<dbReference type="GO" id="GO:0003774">
    <property type="term" value="F:cytoskeletal motor activity"/>
    <property type="evidence" value="ECO:0007669"/>
    <property type="project" value="InterPro"/>
</dbReference>
<sequence length="530" mass="59642">MNEKLTKWKDKTVSFWTNRSKNQRGMIIGSILFFFLIIIGTVFLTSQSHFVTLYNGLSLQEVNQIKTELDSRSIPYELTDGGTTIAVPEEHVNTLLVELAGQGIPNSGNIDYSFFSENSSWGITDNEFDMMKLDAMQTELANLIKGMEGIDDAQVMINIPEEPVFANEATGEASASIVLNTQPGYQFQGNQIKSLYHLVSRAVPNLSEENLVIMNQYFEYYDLNNNSQYGTQNAHSYQQTVKQDVERDIQRRLQQMLGTMVGKDNVIVSVTADIDFTQENRTEELVEPIDVENMEGLPISLETIQESYSGEQAAGEVGGTADNDVTNYPAAGDGENGDYELDKETINYEFNRIRREIVESPYKVRDLGIQVAVNNLRDLSGEAEYLSQQEQATVEDGISSILNSMVSTSVDSEYGEINPEEKVSIVFQEFSSSQMTNYQGKPVIPTWMFVTGGILLLVILLLVVLLLRNKKKNTQEVVKEEEITSEPIQEIPDIDNDDSESVIRRKQLEKVAKEKPEDFAKLLRSWIGED</sequence>
<evidence type="ECO:0000256" key="11">
    <source>
        <dbReference type="SAM" id="Phobius"/>
    </source>
</evidence>
<keyword evidence="8 9" id="KW-0975">Bacterial flagellum</keyword>
<keyword evidence="14" id="KW-0969">Cilium</keyword>
<keyword evidence="7 11" id="KW-0472">Membrane</keyword>
<comment type="caution">
    <text evidence="14">The sequence shown here is derived from an EMBL/GenBank/DDBJ whole genome shotgun (WGS) entry which is preliminary data.</text>
</comment>
<evidence type="ECO:0000259" key="13">
    <source>
        <dbReference type="Pfam" id="PF08345"/>
    </source>
</evidence>
<comment type="similarity">
    <text evidence="3 9">Belongs to the FliF family.</text>
</comment>
<feature type="transmembrane region" description="Helical" evidence="11">
    <location>
        <begin position="447"/>
        <end position="467"/>
    </location>
</feature>
<evidence type="ECO:0000256" key="6">
    <source>
        <dbReference type="ARBA" id="ARBA00022989"/>
    </source>
</evidence>
<organism evidence="14 15">
    <name type="scientific">Oceanobacillus halophilus</name>
    <dbReference type="NCBI Taxonomy" id="930130"/>
    <lineage>
        <taxon>Bacteria</taxon>
        <taxon>Bacillati</taxon>
        <taxon>Bacillota</taxon>
        <taxon>Bacilli</taxon>
        <taxon>Bacillales</taxon>
        <taxon>Bacillaceae</taxon>
        <taxon>Oceanobacillus</taxon>
    </lineage>
</organism>
<dbReference type="GO" id="GO:0071973">
    <property type="term" value="P:bacterial-type flagellum-dependent cell motility"/>
    <property type="evidence" value="ECO:0007669"/>
    <property type="project" value="InterPro"/>
</dbReference>
<evidence type="ECO:0000256" key="7">
    <source>
        <dbReference type="ARBA" id="ARBA00023136"/>
    </source>
</evidence>